<dbReference type="Proteomes" id="UP000288805">
    <property type="component" value="Unassembled WGS sequence"/>
</dbReference>
<comment type="caution">
    <text evidence="2">The sequence shown here is derived from an EMBL/GenBank/DDBJ whole genome shotgun (WGS) entry which is preliminary data.</text>
</comment>
<evidence type="ECO:0000256" key="1">
    <source>
        <dbReference type="SAM" id="MobiDB-lite"/>
    </source>
</evidence>
<organism evidence="2 3">
    <name type="scientific">Vitis vinifera</name>
    <name type="common">Grape</name>
    <dbReference type="NCBI Taxonomy" id="29760"/>
    <lineage>
        <taxon>Eukaryota</taxon>
        <taxon>Viridiplantae</taxon>
        <taxon>Streptophyta</taxon>
        <taxon>Embryophyta</taxon>
        <taxon>Tracheophyta</taxon>
        <taxon>Spermatophyta</taxon>
        <taxon>Magnoliopsida</taxon>
        <taxon>eudicotyledons</taxon>
        <taxon>Gunneridae</taxon>
        <taxon>Pentapetalae</taxon>
        <taxon>rosids</taxon>
        <taxon>Vitales</taxon>
        <taxon>Vitaceae</taxon>
        <taxon>Viteae</taxon>
        <taxon>Vitis</taxon>
    </lineage>
</organism>
<evidence type="ECO:0000313" key="3">
    <source>
        <dbReference type="Proteomes" id="UP000288805"/>
    </source>
</evidence>
<reference evidence="2 3" key="1">
    <citation type="journal article" date="2018" name="PLoS Genet.">
        <title>Population sequencing reveals clonal diversity and ancestral inbreeding in the grapevine cultivar Chardonnay.</title>
        <authorList>
            <person name="Roach M.J."/>
            <person name="Johnson D.L."/>
            <person name="Bohlmann J."/>
            <person name="van Vuuren H.J."/>
            <person name="Jones S.J."/>
            <person name="Pretorius I.S."/>
            <person name="Schmidt S.A."/>
            <person name="Borneman A.R."/>
        </authorList>
    </citation>
    <scope>NUCLEOTIDE SEQUENCE [LARGE SCALE GENOMIC DNA]</scope>
    <source>
        <strain evidence="3">cv. Chardonnay</strain>
        <tissue evidence="2">Leaf</tissue>
    </source>
</reference>
<dbReference type="AlphaFoldDB" id="A0A438C2H9"/>
<gene>
    <name evidence="2" type="ORF">CK203_094179</name>
</gene>
<name>A0A438C2H9_VITVI</name>
<evidence type="ECO:0000313" key="2">
    <source>
        <dbReference type="EMBL" id="RVW17434.1"/>
    </source>
</evidence>
<proteinExistence type="predicted"/>
<dbReference type="EMBL" id="QGNW01002578">
    <property type="protein sequence ID" value="RVW17434.1"/>
    <property type="molecule type" value="Genomic_DNA"/>
</dbReference>
<accession>A0A438C2H9</accession>
<sequence>MAMRGATASDSYTAEAAYAPSKQPPLQIGSRQQENNPKRRRPSPLTPTLSNGTLPSPTTCETDNATPLSASSTPCLAGVRFLGTP</sequence>
<feature type="compositionally biased region" description="Polar residues" evidence="1">
    <location>
        <begin position="46"/>
        <end position="74"/>
    </location>
</feature>
<feature type="region of interest" description="Disordered" evidence="1">
    <location>
        <begin position="1"/>
        <end position="85"/>
    </location>
</feature>
<protein>
    <submittedName>
        <fullName evidence="2">Uncharacterized protein</fullName>
    </submittedName>
</protein>